<dbReference type="HOGENOM" id="CLU_079436_1_0_1"/>
<dbReference type="OrthoDB" id="3227562at2759"/>
<accession>A0A0C9URH0</accession>
<evidence type="ECO:0000313" key="1">
    <source>
        <dbReference type="EMBL" id="KIJ45468.1"/>
    </source>
</evidence>
<evidence type="ECO:0000313" key="2">
    <source>
        <dbReference type="Proteomes" id="UP000054279"/>
    </source>
</evidence>
<sequence length="202" mass="22990">MDTGAMDLDTGANQPPLQTNADGFQDSIEGLSYNLSNVEQPEATTQPAREMYRQLPVRVHVRKPGRDSWMYVGRATVSHEVIGQTSRVVVRSATDKVLVTFGEQHSDLQAERRGNFVVVACVEPDGVLSWSLNAVNIADTLRLLASIELACYRSKQLFSDPMRYTNVRRKIERVIRDDRRKRHKRKREEETMISAFAQQKIT</sequence>
<gene>
    <name evidence="1" type="ORF">M422DRAFT_227028</name>
</gene>
<dbReference type="Proteomes" id="UP000054279">
    <property type="component" value="Unassembled WGS sequence"/>
</dbReference>
<proteinExistence type="predicted"/>
<dbReference type="AlphaFoldDB" id="A0A0C9URH0"/>
<keyword evidence="2" id="KW-1185">Reference proteome</keyword>
<dbReference type="EMBL" id="KN837111">
    <property type="protein sequence ID" value="KIJ45468.1"/>
    <property type="molecule type" value="Genomic_DNA"/>
</dbReference>
<name>A0A0C9URH0_SPHS4</name>
<reference evidence="1 2" key="1">
    <citation type="submission" date="2014-06" db="EMBL/GenBank/DDBJ databases">
        <title>Evolutionary Origins and Diversification of the Mycorrhizal Mutualists.</title>
        <authorList>
            <consortium name="DOE Joint Genome Institute"/>
            <consortium name="Mycorrhizal Genomics Consortium"/>
            <person name="Kohler A."/>
            <person name="Kuo A."/>
            <person name="Nagy L.G."/>
            <person name="Floudas D."/>
            <person name="Copeland A."/>
            <person name="Barry K.W."/>
            <person name="Cichocki N."/>
            <person name="Veneault-Fourrey C."/>
            <person name="LaButti K."/>
            <person name="Lindquist E.A."/>
            <person name="Lipzen A."/>
            <person name="Lundell T."/>
            <person name="Morin E."/>
            <person name="Murat C."/>
            <person name="Riley R."/>
            <person name="Ohm R."/>
            <person name="Sun H."/>
            <person name="Tunlid A."/>
            <person name="Henrissat B."/>
            <person name="Grigoriev I.V."/>
            <person name="Hibbett D.S."/>
            <person name="Martin F."/>
        </authorList>
    </citation>
    <scope>NUCLEOTIDE SEQUENCE [LARGE SCALE GENOMIC DNA]</scope>
    <source>
        <strain evidence="1 2">SS14</strain>
    </source>
</reference>
<protein>
    <submittedName>
        <fullName evidence="1">Uncharacterized protein</fullName>
    </submittedName>
</protein>
<organism evidence="1 2">
    <name type="scientific">Sphaerobolus stellatus (strain SS14)</name>
    <dbReference type="NCBI Taxonomy" id="990650"/>
    <lineage>
        <taxon>Eukaryota</taxon>
        <taxon>Fungi</taxon>
        <taxon>Dikarya</taxon>
        <taxon>Basidiomycota</taxon>
        <taxon>Agaricomycotina</taxon>
        <taxon>Agaricomycetes</taxon>
        <taxon>Phallomycetidae</taxon>
        <taxon>Geastrales</taxon>
        <taxon>Sphaerobolaceae</taxon>
        <taxon>Sphaerobolus</taxon>
    </lineage>
</organism>